<dbReference type="Proteomes" id="UP000278566">
    <property type="component" value="Unassembled WGS sequence"/>
</dbReference>
<comment type="caution">
    <text evidence="2">The sequence shown here is derived from an EMBL/GenBank/DDBJ whole genome shotgun (WGS) entry which is preliminary data.</text>
</comment>
<protein>
    <submittedName>
        <fullName evidence="2">Uncharacterized protein</fullName>
    </submittedName>
</protein>
<dbReference type="RefSeq" id="WP_029176851.1">
    <property type="nucleotide sequence ID" value="NZ_JABTZC010000016.1"/>
</dbReference>
<feature type="compositionally biased region" description="Basic and acidic residues" evidence="1">
    <location>
        <begin position="51"/>
        <end position="63"/>
    </location>
</feature>
<evidence type="ECO:0000313" key="3">
    <source>
        <dbReference type="Proteomes" id="UP000278566"/>
    </source>
</evidence>
<organism evidence="2 3">
    <name type="scientific">Streptococcus suis</name>
    <dbReference type="NCBI Taxonomy" id="1307"/>
    <lineage>
        <taxon>Bacteria</taxon>
        <taxon>Bacillati</taxon>
        <taxon>Bacillota</taxon>
        <taxon>Bacilli</taxon>
        <taxon>Lactobacillales</taxon>
        <taxon>Streptococcaceae</taxon>
        <taxon>Streptococcus</taxon>
    </lineage>
</organism>
<evidence type="ECO:0000256" key="1">
    <source>
        <dbReference type="SAM" id="MobiDB-lite"/>
    </source>
</evidence>
<dbReference type="AlphaFoldDB" id="A0A3R8P0L8"/>
<proteinExistence type="predicted"/>
<reference evidence="2 3" key="1">
    <citation type="submission" date="2018-11" db="EMBL/GenBank/DDBJ databases">
        <title>Changes in penicillin susceptibility of Streptococcus suis isolates by amino acid alterations in the penicillin-binding protein.</title>
        <authorList>
            <person name="Niemann L."/>
            <person name="Eichhorn I."/>
        </authorList>
    </citation>
    <scope>NUCLEOTIDE SEQUENCE [LARGE SCALE GENOMIC DNA]</scope>
    <source>
        <strain evidence="2 3">IMT40738</strain>
    </source>
</reference>
<dbReference type="EMBL" id="RRZO01000038">
    <property type="protein sequence ID" value="RRN49989.1"/>
    <property type="molecule type" value="Genomic_DNA"/>
</dbReference>
<gene>
    <name evidence="2" type="ORF">EI220_07905</name>
</gene>
<feature type="compositionally biased region" description="Polar residues" evidence="1">
    <location>
        <begin position="1"/>
        <end position="10"/>
    </location>
</feature>
<evidence type="ECO:0000313" key="2">
    <source>
        <dbReference type="EMBL" id="RRN49989.1"/>
    </source>
</evidence>
<accession>A0A3R8P0L8</accession>
<name>A0A3R8P0L8_STRSU</name>
<feature type="region of interest" description="Disordered" evidence="1">
    <location>
        <begin position="1"/>
        <end position="69"/>
    </location>
</feature>
<sequence>MTIESNQTLEEQPLTVEEQATKGAENKENQDDEVPNQSANLEEIENVISEPKAEATPETKVEDSTLSEFTSRAVRSAENNLEMESLPVTPELPNEKQPAYIQDTNYLGKPFQIQQSVSI</sequence>